<gene>
    <name evidence="9" type="ORF">GSLYS_00016488001</name>
</gene>
<feature type="transmembrane region" description="Helical" evidence="7">
    <location>
        <begin position="577"/>
        <end position="600"/>
    </location>
</feature>
<evidence type="ECO:0000256" key="5">
    <source>
        <dbReference type="ARBA" id="ARBA00023136"/>
    </source>
</evidence>
<evidence type="ECO:0000256" key="7">
    <source>
        <dbReference type="SAM" id="Phobius"/>
    </source>
</evidence>
<comment type="similarity">
    <text evidence="2">Belongs to the patched family.</text>
</comment>
<dbReference type="GO" id="GO:0016020">
    <property type="term" value="C:membrane"/>
    <property type="evidence" value="ECO:0007669"/>
    <property type="project" value="UniProtKB-SubCell"/>
</dbReference>
<keyword evidence="5 7" id="KW-0472">Membrane</keyword>
<dbReference type="PROSITE" id="PS50156">
    <property type="entry name" value="SSD"/>
    <property type="match status" value="1"/>
</dbReference>
<feature type="transmembrane region" description="Helical" evidence="7">
    <location>
        <begin position="621"/>
        <end position="643"/>
    </location>
</feature>
<feature type="transmembrane region" description="Helical" evidence="7">
    <location>
        <begin position="649"/>
        <end position="672"/>
    </location>
</feature>
<feature type="domain" description="SSD" evidence="8">
    <location>
        <begin position="98"/>
        <end position="257"/>
    </location>
</feature>
<evidence type="ECO:0000256" key="4">
    <source>
        <dbReference type="ARBA" id="ARBA00022989"/>
    </source>
</evidence>
<evidence type="ECO:0000256" key="6">
    <source>
        <dbReference type="ARBA" id="ARBA00023180"/>
    </source>
</evidence>
<evidence type="ECO:0000313" key="10">
    <source>
        <dbReference type="Proteomes" id="UP001497497"/>
    </source>
</evidence>
<evidence type="ECO:0000259" key="8">
    <source>
        <dbReference type="PROSITE" id="PS50156"/>
    </source>
</evidence>
<feature type="transmembrane region" description="Helical" evidence="7">
    <location>
        <begin position="128"/>
        <end position="152"/>
    </location>
</feature>
<organism evidence="9 10">
    <name type="scientific">Lymnaea stagnalis</name>
    <name type="common">Great pond snail</name>
    <name type="synonym">Helix stagnalis</name>
    <dbReference type="NCBI Taxonomy" id="6523"/>
    <lineage>
        <taxon>Eukaryota</taxon>
        <taxon>Metazoa</taxon>
        <taxon>Spiralia</taxon>
        <taxon>Lophotrochozoa</taxon>
        <taxon>Mollusca</taxon>
        <taxon>Gastropoda</taxon>
        <taxon>Heterobranchia</taxon>
        <taxon>Euthyneura</taxon>
        <taxon>Panpulmonata</taxon>
        <taxon>Hygrophila</taxon>
        <taxon>Lymnaeoidea</taxon>
        <taxon>Lymnaeidae</taxon>
        <taxon>Lymnaea</taxon>
    </lineage>
</organism>
<dbReference type="PANTHER" id="PTHR10796:SF92">
    <property type="entry name" value="PATCHED-RELATED, ISOFORM A"/>
    <property type="match status" value="1"/>
</dbReference>
<dbReference type="Proteomes" id="UP001497497">
    <property type="component" value="Unassembled WGS sequence"/>
</dbReference>
<feature type="transmembrane region" description="Helical" evidence="7">
    <location>
        <begin position="203"/>
        <end position="226"/>
    </location>
</feature>
<feature type="transmembrane region" description="Helical" evidence="7">
    <location>
        <begin position="99"/>
        <end position="116"/>
    </location>
</feature>
<comment type="subcellular location">
    <subcellularLocation>
        <location evidence="1">Membrane</location>
        <topology evidence="1">Multi-pass membrane protein</topology>
    </subcellularLocation>
</comment>
<feature type="transmembrane region" description="Helical" evidence="7">
    <location>
        <begin position="522"/>
        <end position="541"/>
    </location>
</feature>
<keyword evidence="4 7" id="KW-1133">Transmembrane helix</keyword>
<comment type="caution">
    <text evidence="9">The sequence shown here is derived from an EMBL/GenBank/DDBJ whole genome shotgun (WGS) entry which is preliminary data.</text>
</comment>
<evidence type="ECO:0000256" key="2">
    <source>
        <dbReference type="ARBA" id="ARBA00005585"/>
    </source>
</evidence>
<keyword evidence="6" id="KW-0325">Glycoprotein</keyword>
<keyword evidence="10" id="KW-1185">Reference proteome</keyword>
<feature type="transmembrane region" description="Helical" evidence="7">
    <location>
        <begin position="328"/>
        <end position="349"/>
    </location>
</feature>
<sequence length="748" mass="82545">MLDMKLVTYPVWAAMTAMDLNLYLGDVDVTDDGFLRSAGAVKFTFPLRQDLPDIEKIALAWELKFAEFMKDANFTTVEFAYAISQSLSLELDKGTSGDIFYFSLTFTLMITYASIVSSGGDCVSTRALLANAGVLAALFGIMGAFGLITLLGVQFVNIVGVMPFLTLGIGVDDMFLLMGTWSETTALQDLSVPERMGHVFKKAGIGITITSVTDFLAFAVGSMSVFKSVRNFCIYTGMGVLLCYICNATFFGACLTFHGRRVYSSRHTITCKKLPKSRPELSQEGHKCCYICMCGGAPPKGPNDDQSLCEKGPKFALTRFVMWKPIRFLILIIFAGYLGVSIWGCTILRQGLDLKDLVLKSSYFYKYQVWDNHDFGVKLPISFVTTRVKDYRNDTTLQNIRLLLEQAHEDPMVDPLIDSCWLISLAKSQYYNTTSDEAFYSGLDGFLEYQPRFINDIVFGPNKTEITASRCHAYSYKVTDSNDQADLMTRMRDLADKSPADVFAYHAAFVYFEQYVAVLPSTLQTVGVTLAVMFVATCIFLPHPLIVVLVMVQILMIVTGIFGFMAIWGLTLSSVTMIHLIMSVGFSVDFCAHVCTAYIVSEETNREDRARDAIVHASGPILNGGLSSIIGVVVLLFTESYIFQSFFKIMLLVIGFGVLHAVFLIPVILSFIGPHAHVDLEDQNATQYSPSKHDAQAAPPAAITKYTNGDSAHRAPANGSAIESHVFSNKAFEQDSHLGYLPPITNGS</sequence>
<reference evidence="9 10" key="1">
    <citation type="submission" date="2024-04" db="EMBL/GenBank/DDBJ databases">
        <authorList>
            <consortium name="Genoscope - CEA"/>
            <person name="William W."/>
        </authorList>
    </citation>
    <scope>NUCLEOTIDE SEQUENCE [LARGE SCALE GENOMIC DNA]</scope>
</reference>
<dbReference type="InterPro" id="IPR003392">
    <property type="entry name" value="PTHD_SSD"/>
</dbReference>
<feature type="transmembrane region" description="Helical" evidence="7">
    <location>
        <begin position="158"/>
        <end position="182"/>
    </location>
</feature>
<dbReference type="EMBL" id="CAXITT010000516">
    <property type="protein sequence ID" value="CAL1542954.1"/>
    <property type="molecule type" value="Genomic_DNA"/>
</dbReference>
<proteinExistence type="inferred from homology"/>
<dbReference type="Pfam" id="PF02460">
    <property type="entry name" value="Patched"/>
    <property type="match status" value="1"/>
</dbReference>
<keyword evidence="3 7" id="KW-0812">Transmembrane</keyword>
<evidence type="ECO:0000256" key="1">
    <source>
        <dbReference type="ARBA" id="ARBA00004141"/>
    </source>
</evidence>
<name>A0AAV2IA98_LYMST</name>
<evidence type="ECO:0000256" key="3">
    <source>
        <dbReference type="ARBA" id="ARBA00022692"/>
    </source>
</evidence>
<dbReference type="PANTHER" id="PTHR10796">
    <property type="entry name" value="PATCHED-RELATED"/>
    <property type="match status" value="1"/>
</dbReference>
<evidence type="ECO:0000313" key="9">
    <source>
        <dbReference type="EMBL" id="CAL1542954.1"/>
    </source>
</evidence>
<accession>A0AAV2IA98</accession>
<feature type="transmembrane region" description="Helical" evidence="7">
    <location>
        <begin position="232"/>
        <end position="257"/>
    </location>
</feature>
<feature type="transmembrane region" description="Helical" evidence="7">
    <location>
        <begin position="548"/>
        <end position="571"/>
    </location>
</feature>
<dbReference type="InterPro" id="IPR051697">
    <property type="entry name" value="Patched_domain-protein"/>
</dbReference>
<dbReference type="Gene3D" id="1.20.1640.10">
    <property type="entry name" value="Multidrug efflux transporter AcrB transmembrane domain"/>
    <property type="match status" value="2"/>
</dbReference>
<dbReference type="AlphaFoldDB" id="A0AAV2IA98"/>
<dbReference type="InterPro" id="IPR000731">
    <property type="entry name" value="SSD"/>
</dbReference>
<dbReference type="SUPFAM" id="SSF82866">
    <property type="entry name" value="Multidrug efflux transporter AcrB transmembrane domain"/>
    <property type="match status" value="2"/>
</dbReference>
<protein>
    <recommendedName>
        <fullName evidence="8">SSD domain-containing protein</fullName>
    </recommendedName>
</protein>